<dbReference type="InterPro" id="IPR051010">
    <property type="entry name" value="BCAA_transport"/>
</dbReference>
<reference evidence="6 7" key="1">
    <citation type="submission" date="2018-12" db="EMBL/GenBank/DDBJ databases">
        <title>Sphingomonas sp. HMF7854 Genome sequencing and assembly.</title>
        <authorList>
            <person name="Cha I."/>
            <person name="Kang H."/>
            <person name="Kim H."/>
            <person name="Kang J."/>
            <person name="Joh K."/>
        </authorList>
    </citation>
    <scope>NUCLEOTIDE SEQUENCE [LARGE SCALE GENOMIC DNA]</scope>
    <source>
        <strain evidence="6 7">HMF7854</strain>
    </source>
</reference>
<sequence length="375" mass="38473">MTSSLTLRQAWLWAAATATLLAGCARGGGNEPQVLPRPPGEMASNGVAVIVPLSGENGAVGQSLANAARLALLDSGNQALRLKVYDSNRAGAAAAMFQALGDGNRLVLGPLLAADVRAVAPVAARANVPVVAFSNDESVAGNGVYILGITPGQSIDRVVRYTRQQGAARFAALTPQTIYGERAAPAFAAAVQRSGGVVAGAQTYGRTADGLRGAARAIAAGSPDAVLVADGARAAASAAAVLKPGPQRRLLGTELWAGERDLGASPALRGALFAAAPNQRYGQFVQRYRARFGSAPFRISSLGYDAVLLTIRAARGWSANKRFPVRQLLDSDGFAGVDGIFRFGRNGIAQRALEVRRVTAAGSEVVSPAATSFGA</sequence>
<dbReference type="Proteomes" id="UP000274661">
    <property type="component" value="Unassembled WGS sequence"/>
</dbReference>
<organism evidence="6 7">
    <name type="scientific">Sphingomonas ginkgonis</name>
    <dbReference type="NCBI Taxonomy" id="2315330"/>
    <lineage>
        <taxon>Bacteria</taxon>
        <taxon>Pseudomonadati</taxon>
        <taxon>Pseudomonadota</taxon>
        <taxon>Alphaproteobacteria</taxon>
        <taxon>Sphingomonadales</taxon>
        <taxon>Sphingomonadaceae</taxon>
        <taxon>Sphingomonas</taxon>
    </lineage>
</organism>
<keyword evidence="7" id="KW-1185">Reference proteome</keyword>
<dbReference type="PANTHER" id="PTHR30483:SF6">
    <property type="entry name" value="PERIPLASMIC BINDING PROTEIN OF ABC TRANSPORTER FOR NATURAL AMINO ACIDS"/>
    <property type="match status" value="1"/>
</dbReference>
<dbReference type="PANTHER" id="PTHR30483">
    <property type="entry name" value="LEUCINE-SPECIFIC-BINDING PROTEIN"/>
    <property type="match status" value="1"/>
</dbReference>
<evidence type="ECO:0000313" key="7">
    <source>
        <dbReference type="Proteomes" id="UP000274661"/>
    </source>
</evidence>
<feature type="domain" description="Leucine-binding protein" evidence="5">
    <location>
        <begin position="47"/>
        <end position="362"/>
    </location>
</feature>
<dbReference type="RefSeq" id="WP_126718710.1">
    <property type="nucleotide sequence ID" value="NZ_RWJF01000001.1"/>
</dbReference>
<evidence type="ECO:0000259" key="5">
    <source>
        <dbReference type="Pfam" id="PF13458"/>
    </source>
</evidence>
<dbReference type="OrthoDB" id="7210494at2"/>
<dbReference type="CDD" id="cd06339">
    <property type="entry name" value="PBP1_YraM_LppC_lipoprotein-like"/>
    <property type="match status" value="1"/>
</dbReference>
<dbReference type="AlphaFoldDB" id="A0A3R9WSQ2"/>
<dbReference type="Pfam" id="PF13458">
    <property type="entry name" value="Peripla_BP_6"/>
    <property type="match status" value="1"/>
</dbReference>
<evidence type="ECO:0000256" key="4">
    <source>
        <dbReference type="SAM" id="SignalP"/>
    </source>
</evidence>
<dbReference type="EMBL" id="RWJF01000001">
    <property type="protein sequence ID" value="RST30876.1"/>
    <property type="molecule type" value="Genomic_DNA"/>
</dbReference>
<dbReference type="SUPFAM" id="SSF53822">
    <property type="entry name" value="Periplasmic binding protein-like I"/>
    <property type="match status" value="1"/>
</dbReference>
<dbReference type="InterPro" id="IPR028082">
    <property type="entry name" value="Peripla_BP_I"/>
</dbReference>
<proteinExistence type="inferred from homology"/>
<dbReference type="InterPro" id="IPR028081">
    <property type="entry name" value="Leu-bd"/>
</dbReference>
<comment type="similarity">
    <text evidence="1">Belongs to the leucine-binding protein family.</text>
</comment>
<dbReference type="GO" id="GO:0006865">
    <property type="term" value="P:amino acid transport"/>
    <property type="evidence" value="ECO:0007669"/>
    <property type="project" value="UniProtKB-KW"/>
</dbReference>
<evidence type="ECO:0000256" key="2">
    <source>
        <dbReference type="ARBA" id="ARBA00022729"/>
    </source>
</evidence>
<evidence type="ECO:0000256" key="3">
    <source>
        <dbReference type="ARBA" id="ARBA00022970"/>
    </source>
</evidence>
<accession>A0A3R9WSQ2</accession>
<keyword evidence="3" id="KW-0029">Amino-acid transport</keyword>
<gene>
    <name evidence="6" type="ORF">HMF7854_08505</name>
</gene>
<name>A0A3R9WSQ2_9SPHN</name>
<dbReference type="Gene3D" id="3.40.50.2300">
    <property type="match status" value="2"/>
</dbReference>
<keyword evidence="3" id="KW-0813">Transport</keyword>
<keyword evidence="2 4" id="KW-0732">Signal</keyword>
<feature type="chain" id="PRO_5018618420" evidence="4">
    <location>
        <begin position="28"/>
        <end position="375"/>
    </location>
</feature>
<evidence type="ECO:0000256" key="1">
    <source>
        <dbReference type="ARBA" id="ARBA00010062"/>
    </source>
</evidence>
<feature type="signal peptide" evidence="4">
    <location>
        <begin position="1"/>
        <end position="27"/>
    </location>
</feature>
<protein>
    <submittedName>
        <fullName evidence="6">Penicillin-binding protein activator</fullName>
    </submittedName>
</protein>
<comment type="caution">
    <text evidence="6">The sequence shown here is derived from an EMBL/GenBank/DDBJ whole genome shotgun (WGS) entry which is preliminary data.</text>
</comment>
<evidence type="ECO:0000313" key="6">
    <source>
        <dbReference type="EMBL" id="RST30876.1"/>
    </source>
</evidence>